<reference evidence="7" key="1">
    <citation type="submission" date="2022-08" db="EMBL/GenBank/DDBJ databases">
        <title>Draft genome sequencing of Roseisolibacter agri AW1220.</title>
        <authorList>
            <person name="Tobiishi Y."/>
            <person name="Tonouchi A."/>
        </authorList>
    </citation>
    <scope>NUCLEOTIDE SEQUENCE</scope>
    <source>
        <strain evidence="7">AW1220</strain>
    </source>
</reference>
<dbReference type="Proteomes" id="UP001161325">
    <property type="component" value="Unassembled WGS sequence"/>
</dbReference>
<feature type="compositionally biased region" description="Gly residues" evidence="1">
    <location>
        <begin position="937"/>
        <end position="946"/>
    </location>
</feature>
<feature type="domain" description="IcmF-related" evidence="4">
    <location>
        <begin position="504"/>
        <end position="806"/>
    </location>
</feature>
<evidence type="ECO:0000313" key="7">
    <source>
        <dbReference type="EMBL" id="GLC25002.1"/>
    </source>
</evidence>
<dbReference type="Pfam" id="PF06744">
    <property type="entry name" value="IcmF_C"/>
    <property type="match status" value="1"/>
</dbReference>
<feature type="domain" description="Type VI secretion system component TssM1 helical" evidence="6">
    <location>
        <begin position="980"/>
        <end position="1061"/>
    </location>
</feature>
<gene>
    <name evidence="7" type="ORF">rosag_15150</name>
</gene>
<feature type="domain" description="Type VI secretion system component TssM1 N-terminal" evidence="5">
    <location>
        <begin position="187"/>
        <end position="454"/>
    </location>
</feature>
<feature type="transmembrane region" description="Helical" evidence="2">
    <location>
        <begin position="9"/>
        <end position="32"/>
    </location>
</feature>
<feature type="domain" description="Type VI secretion system IcmF C-terminal" evidence="3">
    <location>
        <begin position="1086"/>
        <end position="1170"/>
    </location>
</feature>
<keyword evidence="8" id="KW-1185">Reference proteome</keyword>
<name>A0AA37V2B3_9BACT</name>
<feature type="region of interest" description="Disordered" evidence="1">
    <location>
        <begin position="933"/>
        <end position="954"/>
    </location>
</feature>
<dbReference type="RefSeq" id="WP_284349440.1">
    <property type="nucleotide sequence ID" value="NZ_BRXS01000002.1"/>
</dbReference>
<keyword evidence="2" id="KW-0812">Transmembrane</keyword>
<dbReference type="Pfam" id="PF06761">
    <property type="entry name" value="IcmF-related"/>
    <property type="match status" value="1"/>
</dbReference>
<evidence type="ECO:0000259" key="4">
    <source>
        <dbReference type="Pfam" id="PF06761"/>
    </source>
</evidence>
<evidence type="ECO:0000313" key="8">
    <source>
        <dbReference type="Proteomes" id="UP001161325"/>
    </source>
</evidence>
<sequence length="1195" mass="125580">MARPAATRWYAALATLIVFILLAWVLGAVLPLTDGERTVLRVGLLTLGLIAAGALLWFLRPDAPAAPAAGPGKDDALVAVAAARARLPRGAFDQRPMVLLVGTEGSCKTTVVTRAGLDAELLAGDAVGEAPPATAAANLWLAKQALFVEPGGKVLADESRWKSVVRALRPPALGAALGRAEPAPRAAVVCVSCDVFFGDQGQQLESTAQLLRRRLTDAARDFGLALPVYVFFTKADRLPHFEAWAAALTRDEVREPLGAALPFGPDVSGAHAAGSHEERLTPRLEAAFRELAASLGGRRPALLARESVEERRLAAYELPRELGKLAPAATKFLVELCRPMQLGASPRLRGFYFVGARPVVVADAGGAAAQQQAVVMPAGSGATSAFSRPNVPGMTPAGMGGYAPPAARKVPQWVFLERLFPDVVLGDAGAAAAARGGLRVSRTRRALLGAGIAAALVVAAGVTTSWLGNRALADRTARQARAVAALPVLSAPAGTVAFPSAEALRTLDALRGTLDTLRAFEADGPPLRLRWGLWRGGALFDAGRRVWIDGYRGQLHAATWAALVDSLRALPEVPRETDDYGRNYAALKAYLIATAEPARSTADFMAPVLLTSWQRGRATDADVTALARNQFAFYATMLPDTNPFPQTADAGLVTRSRAFLARFAGEERIYQNMLVEASKAAPPARLLDIAPAAAGVVNAPAEVPGAFTTKGWAFMDGAFKNSDRFFQGERWVVGDATAALAQDRASVIDGLRRRYRADYAERWRQFVRGTAVVRAGNIRAASTQLGTVGGAQSPLLAALSLAARHTIVDSAMAAAFQPVQAVTPGAVTDKFVSEKNQPYANALLALQGAMEQIVAMPPPADSQGVLALRQAGTQAMAQASLAKTAARQLGQSFAVDSAAIQVGPAVTQLLLAPIDYAEATLRNISGTPMPRAPRVAAGGGGGGGGAAPPPPPAMSAKEVADLTRILNERGRSLCNAITPMLAKFPFNPDASAEATPQEIAAQLAPGTGALFVLQQERLEGLLEKQGAQWVPKAGAPVALSGEFVAFFNRAARVSEALFAGGPEPRVTFTARGVANDRVPQVTLTQGTRVARFEKNAPPAEFTWPSTTGREAKLLVVRNVRNRRDRETTVKAASGDWALFRLVAQATKAEGDGGGYRAEWGSGDGAVAVEFGFPEGMPVLKRGWLGGMSCAPQVTR</sequence>
<organism evidence="7 8">
    <name type="scientific">Roseisolibacter agri</name>
    <dbReference type="NCBI Taxonomy" id="2014610"/>
    <lineage>
        <taxon>Bacteria</taxon>
        <taxon>Pseudomonadati</taxon>
        <taxon>Gemmatimonadota</taxon>
        <taxon>Gemmatimonadia</taxon>
        <taxon>Gemmatimonadales</taxon>
        <taxon>Gemmatimonadaceae</taxon>
        <taxon>Roseisolibacter</taxon>
    </lineage>
</organism>
<accession>A0AA37V2B3</accession>
<evidence type="ECO:0000259" key="3">
    <source>
        <dbReference type="Pfam" id="PF06744"/>
    </source>
</evidence>
<dbReference type="InterPro" id="IPR048677">
    <property type="entry name" value="TssM1_hel"/>
</dbReference>
<dbReference type="Pfam" id="PF14331">
    <property type="entry name" value="IcmF-related_N"/>
    <property type="match status" value="1"/>
</dbReference>
<dbReference type="InterPro" id="IPR025743">
    <property type="entry name" value="TssM1_N"/>
</dbReference>
<keyword evidence="2" id="KW-0472">Membrane</keyword>
<evidence type="ECO:0000259" key="5">
    <source>
        <dbReference type="Pfam" id="PF14331"/>
    </source>
</evidence>
<dbReference type="Pfam" id="PF21070">
    <property type="entry name" value="IcmF_helical"/>
    <property type="match status" value="1"/>
</dbReference>
<evidence type="ECO:0000259" key="6">
    <source>
        <dbReference type="Pfam" id="PF21070"/>
    </source>
</evidence>
<evidence type="ECO:0008006" key="9">
    <source>
        <dbReference type="Google" id="ProtNLM"/>
    </source>
</evidence>
<dbReference type="InterPro" id="IPR010623">
    <property type="entry name" value="IcmF_C"/>
</dbReference>
<dbReference type="AlphaFoldDB" id="A0AA37V2B3"/>
<dbReference type="PANTHER" id="PTHR36153:SF1">
    <property type="entry name" value="TYPE VI SECRETION SYSTEM COMPONENT TSSM1"/>
    <property type="match status" value="1"/>
</dbReference>
<feature type="transmembrane region" description="Helical" evidence="2">
    <location>
        <begin position="446"/>
        <end position="468"/>
    </location>
</feature>
<feature type="transmembrane region" description="Helical" evidence="2">
    <location>
        <begin position="38"/>
        <end position="59"/>
    </location>
</feature>
<dbReference type="InterPro" id="IPR009612">
    <property type="entry name" value="IcmF-rel"/>
</dbReference>
<proteinExistence type="predicted"/>
<dbReference type="EMBL" id="BRXS01000002">
    <property type="protein sequence ID" value="GLC25002.1"/>
    <property type="molecule type" value="Genomic_DNA"/>
</dbReference>
<comment type="caution">
    <text evidence="7">The sequence shown here is derived from an EMBL/GenBank/DDBJ whole genome shotgun (WGS) entry which is preliminary data.</text>
</comment>
<evidence type="ECO:0000256" key="2">
    <source>
        <dbReference type="SAM" id="Phobius"/>
    </source>
</evidence>
<evidence type="ECO:0000256" key="1">
    <source>
        <dbReference type="SAM" id="MobiDB-lite"/>
    </source>
</evidence>
<dbReference type="InterPro" id="IPR053156">
    <property type="entry name" value="T6SS_TssM-like"/>
</dbReference>
<dbReference type="PANTHER" id="PTHR36153">
    <property type="entry name" value="INNER MEMBRANE PROTEIN-RELATED"/>
    <property type="match status" value="1"/>
</dbReference>
<protein>
    <recommendedName>
        <fullName evidence="9">IcmF-related N-terminal domain-containing protein</fullName>
    </recommendedName>
</protein>
<keyword evidence="2" id="KW-1133">Transmembrane helix</keyword>